<keyword evidence="2 3" id="KW-0472">Membrane</keyword>
<evidence type="ECO:0000256" key="3">
    <source>
        <dbReference type="SAM" id="Phobius"/>
    </source>
</evidence>
<feature type="transmembrane region" description="Helical" evidence="3">
    <location>
        <begin position="12"/>
        <end position="32"/>
    </location>
</feature>
<keyword evidence="5" id="KW-1185">Reference proteome</keyword>
<dbReference type="InterPro" id="IPR044839">
    <property type="entry name" value="NDR1-like"/>
</dbReference>
<dbReference type="Proteomes" id="UP001341840">
    <property type="component" value="Unassembled WGS sequence"/>
</dbReference>
<evidence type="ECO:0000256" key="1">
    <source>
        <dbReference type="ARBA" id="ARBA00004370"/>
    </source>
</evidence>
<sequence>MASKKLKICMAVSALFLIIVIAVIIALIFTVFKIKQPVVSVYPTGLRNLSFSNLSLTVSIPTLITITNPNHGDFRYVNSTGYVNYDGNVVAEIPLVTNSVPARSKINISTTAEFNVSKFIEDQNFWVDVMSGTLNLTSNTVMPGKATILKFIKLKATTYSSCDISLHIISKHVESNCVTKIKL</sequence>
<dbReference type="EMBL" id="JASCZI010120892">
    <property type="protein sequence ID" value="MED6157076.1"/>
    <property type="molecule type" value="Genomic_DNA"/>
</dbReference>
<accession>A0ABU6UA98</accession>
<comment type="subcellular location">
    <subcellularLocation>
        <location evidence="1">Membrane</location>
    </subcellularLocation>
</comment>
<evidence type="ECO:0008006" key="6">
    <source>
        <dbReference type="Google" id="ProtNLM"/>
    </source>
</evidence>
<keyword evidence="3" id="KW-0812">Transmembrane</keyword>
<gene>
    <name evidence="4" type="ORF">PIB30_020064</name>
</gene>
<name>A0ABU6UA98_9FABA</name>
<dbReference type="PANTHER" id="PTHR31234">
    <property type="entry name" value="LATE EMBRYOGENESIS ABUNDANT (LEA) HYDROXYPROLINE-RICH GLYCOPROTEIN FAMILY"/>
    <property type="match status" value="1"/>
</dbReference>
<evidence type="ECO:0000313" key="5">
    <source>
        <dbReference type="Proteomes" id="UP001341840"/>
    </source>
</evidence>
<comment type="caution">
    <text evidence="4">The sequence shown here is derived from an EMBL/GenBank/DDBJ whole genome shotgun (WGS) entry which is preliminary data.</text>
</comment>
<protein>
    <recommendedName>
        <fullName evidence="6">Late embryogenesis abundant protein LEA-2 subgroup domain-containing protein</fullName>
    </recommendedName>
</protein>
<keyword evidence="3" id="KW-1133">Transmembrane helix</keyword>
<evidence type="ECO:0000256" key="2">
    <source>
        <dbReference type="ARBA" id="ARBA00023136"/>
    </source>
</evidence>
<organism evidence="4 5">
    <name type="scientific">Stylosanthes scabra</name>
    <dbReference type="NCBI Taxonomy" id="79078"/>
    <lineage>
        <taxon>Eukaryota</taxon>
        <taxon>Viridiplantae</taxon>
        <taxon>Streptophyta</taxon>
        <taxon>Embryophyta</taxon>
        <taxon>Tracheophyta</taxon>
        <taxon>Spermatophyta</taxon>
        <taxon>Magnoliopsida</taxon>
        <taxon>eudicotyledons</taxon>
        <taxon>Gunneridae</taxon>
        <taxon>Pentapetalae</taxon>
        <taxon>rosids</taxon>
        <taxon>fabids</taxon>
        <taxon>Fabales</taxon>
        <taxon>Fabaceae</taxon>
        <taxon>Papilionoideae</taxon>
        <taxon>50 kb inversion clade</taxon>
        <taxon>dalbergioids sensu lato</taxon>
        <taxon>Dalbergieae</taxon>
        <taxon>Pterocarpus clade</taxon>
        <taxon>Stylosanthes</taxon>
    </lineage>
</organism>
<reference evidence="4 5" key="1">
    <citation type="journal article" date="2023" name="Plants (Basel)">
        <title>Bridging the Gap: Combining Genomics and Transcriptomics Approaches to Understand Stylosanthes scabra, an Orphan Legume from the Brazilian Caatinga.</title>
        <authorList>
            <person name="Ferreira-Neto J.R.C."/>
            <person name="da Silva M.D."/>
            <person name="Binneck E."/>
            <person name="de Melo N.F."/>
            <person name="da Silva R.H."/>
            <person name="de Melo A.L.T.M."/>
            <person name="Pandolfi V."/>
            <person name="Bustamante F.O."/>
            <person name="Brasileiro-Vidal A.C."/>
            <person name="Benko-Iseppon A.M."/>
        </authorList>
    </citation>
    <scope>NUCLEOTIDE SEQUENCE [LARGE SCALE GENOMIC DNA]</scope>
    <source>
        <tissue evidence="4">Leaves</tissue>
    </source>
</reference>
<dbReference type="PANTHER" id="PTHR31234:SF65">
    <property type="entry name" value="LATE EMBRYOGENESIS ABUNDANT PROTEIN, LEA_2 SUBGROUP"/>
    <property type="match status" value="1"/>
</dbReference>
<evidence type="ECO:0000313" key="4">
    <source>
        <dbReference type="EMBL" id="MED6157076.1"/>
    </source>
</evidence>
<proteinExistence type="predicted"/>